<dbReference type="EMBL" id="JAQQWL010000005">
    <property type="protein sequence ID" value="KAK8073981.1"/>
    <property type="molecule type" value="Genomic_DNA"/>
</dbReference>
<comment type="caution">
    <text evidence="1">The sequence shown here is derived from an EMBL/GenBank/DDBJ whole genome shotgun (WGS) entry which is preliminary data.</text>
</comment>
<dbReference type="RefSeq" id="XP_066718456.1">
    <property type="nucleotide sequence ID" value="XM_066856289.1"/>
</dbReference>
<accession>A0ABR1VRU1</accession>
<evidence type="ECO:0000313" key="1">
    <source>
        <dbReference type="EMBL" id="KAK8073981.1"/>
    </source>
</evidence>
<sequence>MAGEISTSSTARLAPEKIVWGCTHVSNVSDLKPHHKEIFKCCVLRGLNDPPGMYAYLQNHCHVCLGAQAPVTPNHLWDQLAWQPLKAQDSACKDRVSIMMFFHHIWNAFCSTKCLEERLRSNDPMHLEALSILRLWCKTVTLGLCTGDDPTALTRLLMVIEDLHGPLARQEIANITERYQRLLNPRLTMDQIWPAEEGERGRLFMAQAQAFRDRVRGGRTFPADFTREFNNVCASASAWSGELIGPPQVLDLRLDIVQPEVRFPGEVERLKELIETVNVEAMRFKMQLYVLFRRSRDSEALQDEEQMMHLLDLVEALEKRASLRLLPLQVRLRQEWDTWVEYAMPTIEHIRAEEAAEAVE</sequence>
<reference evidence="1 2" key="1">
    <citation type="submission" date="2023-01" db="EMBL/GenBank/DDBJ databases">
        <title>Analysis of 21 Apiospora genomes using comparative genomics revels a genus with tremendous synthesis potential of carbohydrate active enzymes and secondary metabolites.</title>
        <authorList>
            <person name="Sorensen T."/>
        </authorList>
    </citation>
    <scope>NUCLEOTIDE SEQUENCE [LARGE SCALE GENOMIC DNA]</scope>
    <source>
        <strain evidence="1 2">CBS 135458</strain>
    </source>
</reference>
<protein>
    <submittedName>
        <fullName evidence="1">Uncharacterized protein</fullName>
    </submittedName>
</protein>
<dbReference type="GeneID" id="92089352"/>
<name>A0ABR1VRU1_9PEZI</name>
<organism evidence="1 2">
    <name type="scientific">Apiospora phragmitis</name>
    <dbReference type="NCBI Taxonomy" id="2905665"/>
    <lineage>
        <taxon>Eukaryota</taxon>
        <taxon>Fungi</taxon>
        <taxon>Dikarya</taxon>
        <taxon>Ascomycota</taxon>
        <taxon>Pezizomycotina</taxon>
        <taxon>Sordariomycetes</taxon>
        <taxon>Xylariomycetidae</taxon>
        <taxon>Amphisphaeriales</taxon>
        <taxon>Apiosporaceae</taxon>
        <taxon>Apiospora</taxon>
    </lineage>
</organism>
<gene>
    <name evidence="1" type="ORF">PG994_004880</name>
</gene>
<dbReference type="Proteomes" id="UP001480595">
    <property type="component" value="Unassembled WGS sequence"/>
</dbReference>
<keyword evidence="2" id="KW-1185">Reference proteome</keyword>
<proteinExistence type="predicted"/>
<evidence type="ECO:0000313" key="2">
    <source>
        <dbReference type="Proteomes" id="UP001480595"/>
    </source>
</evidence>